<organism evidence="10 11">
    <name type="scientific">Isoalcanivorax beigongshangi</name>
    <dbReference type="NCBI Taxonomy" id="3238810"/>
    <lineage>
        <taxon>Bacteria</taxon>
        <taxon>Pseudomonadati</taxon>
        <taxon>Pseudomonadota</taxon>
        <taxon>Gammaproteobacteria</taxon>
        <taxon>Oceanospirillales</taxon>
        <taxon>Alcanivoracaceae</taxon>
        <taxon>Isoalcanivorax</taxon>
    </lineage>
</organism>
<dbReference type="InterPro" id="IPR034904">
    <property type="entry name" value="FSCA_dom_sf"/>
</dbReference>
<dbReference type="InterPro" id="IPR044304">
    <property type="entry name" value="NUBPL-like"/>
</dbReference>
<dbReference type="SUPFAM" id="SSF52540">
    <property type="entry name" value="P-loop containing nucleoside triphosphate hydrolases"/>
    <property type="match status" value="1"/>
</dbReference>
<dbReference type="Pfam" id="PF01883">
    <property type="entry name" value="FeS_assembly_P"/>
    <property type="match status" value="1"/>
</dbReference>
<evidence type="ECO:0000256" key="8">
    <source>
        <dbReference type="HAMAP-Rule" id="MF_02040"/>
    </source>
</evidence>
<dbReference type="PROSITE" id="PS01215">
    <property type="entry name" value="MRP"/>
    <property type="match status" value="1"/>
</dbReference>
<feature type="domain" description="MIP18 family-like" evidence="9">
    <location>
        <begin position="5"/>
        <end position="70"/>
    </location>
</feature>
<dbReference type="NCBIfam" id="NF008669">
    <property type="entry name" value="PRK11670.1"/>
    <property type="match status" value="1"/>
</dbReference>
<dbReference type="InterPro" id="IPR033756">
    <property type="entry name" value="YlxH/NBP35"/>
</dbReference>
<evidence type="ECO:0000256" key="7">
    <source>
        <dbReference type="ARBA" id="ARBA00023014"/>
    </source>
</evidence>
<comment type="subunit">
    <text evidence="8">Homodimer.</text>
</comment>
<reference evidence="10 11" key="1">
    <citation type="submission" date="2024-07" db="EMBL/GenBank/DDBJ databases">
        <authorList>
            <person name="Ren Q."/>
        </authorList>
    </citation>
    <scope>NUCLEOTIDE SEQUENCE [LARGE SCALE GENOMIC DNA]</scope>
    <source>
        <strain evidence="10 11">REN37</strain>
    </source>
</reference>
<comment type="similarity">
    <text evidence="8">Belongs to the Mrp/NBP35 ATP-binding proteins family.</text>
</comment>
<keyword evidence="3 8" id="KW-0479">Metal-binding</keyword>
<dbReference type="RefSeq" id="WP_369454840.1">
    <property type="nucleotide sequence ID" value="NZ_JBGCUO010000001.1"/>
</dbReference>
<dbReference type="InterPro" id="IPR019591">
    <property type="entry name" value="Mrp/NBP35_ATP-bd"/>
</dbReference>
<dbReference type="Pfam" id="PF10609">
    <property type="entry name" value="ParA"/>
    <property type="match status" value="1"/>
</dbReference>
<proteinExistence type="inferred from homology"/>
<dbReference type="PANTHER" id="PTHR42961">
    <property type="entry name" value="IRON-SULFUR PROTEIN NUBPL"/>
    <property type="match status" value="1"/>
</dbReference>
<keyword evidence="6 8" id="KW-0408">Iron</keyword>
<keyword evidence="11" id="KW-1185">Reference proteome</keyword>
<sequence>MSDVEQALRQALSQVVPDALQQDLVAAGAVKEIRVGWREVKVRVQLGYPCDSLLPALRLQLESLLAPLVGSKRLALELDWKVVAHRTQQEKAPLPKVKNLIAVASGKGGVGKSTTTANLALALAQEGARVGILDADIFGPSMPTMFGIKEGTRPEIRGEQHFVPPRAHGVQLMSIGFMIDPDTAVVWRGPKASGALQQLATQTLWEDLDFLLVDLPPGTSDIQLTLAQRLPVAGSVVVTTPQEIALADARKGIEMFQKVDINVLGVVENMALHQCSQCGHVDHLFGEGGGGTLAARYRTELLGSMPLVSRIRVQADAGTPVVMAAPDSLEAGLYRSMARRMAALLSLRPGAPQSIVKMAMRPN</sequence>
<dbReference type="CDD" id="cd02037">
    <property type="entry name" value="Mrp_NBP35"/>
    <property type="match status" value="1"/>
</dbReference>
<dbReference type="InterPro" id="IPR027417">
    <property type="entry name" value="P-loop_NTPase"/>
</dbReference>
<evidence type="ECO:0000256" key="2">
    <source>
        <dbReference type="ARBA" id="ARBA00008205"/>
    </source>
</evidence>
<dbReference type="EMBL" id="JBGCUO010000001">
    <property type="protein sequence ID" value="MEY1661589.1"/>
    <property type="molecule type" value="Genomic_DNA"/>
</dbReference>
<comment type="similarity">
    <text evidence="2">In the C-terminal section; belongs to the Mrp/NBP35 ATP-binding proteins family.</text>
</comment>
<evidence type="ECO:0000256" key="1">
    <source>
        <dbReference type="ARBA" id="ARBA00007352"/>
    </source>
</evidence>
<feature type="binding site" evidence="8">
    <location>
        <begin position="106"/>
        <end position="113"/>
    </location>
    <ligand>
        <name>ATP</name>
        <dbReference type="ChEBI" id="CHEBI:30616"/>
    </ligand>
</feature>
<dbReference type="SUPFAM" id="SSF117916">
    <property type="entry name" value="Fe-S cluster assembly (FSCA) domain-like"/>
    <property type="match status" value="1"/>
</dbReference>
<dbReference type="Proteomes" id="UP001562065">
    <property type="component" value="Unassembled WGS sequence"/>
</dbReference>
<dbReference type="InterPro" id="IPR002744">
    <property type="entry name" value="MIP18-like"/>
</dbReference>
<evidence type="ECO:0000256" key="3">
    <source>
        <dbReference type="ARBA" id="ARBA00022723"/>
    </source>
</evidence>
<keyword evidence="5 8" id="KW-0067">ATP-binding</keyword>
<keyword evidence="8" id="KW-0378">Hydrolase</keyword>
<keyword evidence="7 8" id="KW-0411">Iron-sulfur</keyword>
<comment type="caution">
    <text evidence="10">The sequence shown here is derived from an EMBL/GenBank/DDBJ whole genome shotgun (WGS) entry which is preliminary data.</text>
</comment>
<dbReference type="PANTHER" id="PTHR42961:SF2">
    <property type="entry name" value="IRON-SULFUR PROTEIN NUBPL"/>
    <property type="match status" value="1"/>
</dbReference>
<comment type="similarity">
    <text evidence="1">In the N-terminal section; belongs to the MIP18 family.</text>
</comment>
<name>A0ABV4AFH3_9GAMM</name>
<dbReference type="Gene3D" id="3.40.50.300">
    <property type="entry name" value="P-loop containing nucleotide triphosphate hydrolases"/>
    <property type="match status" value="1"/>
</dbReference>
<comment type="function">
    <text evidence="8">Binds and transfers iron-sulfur (Fe-S) clusters to target apoproteins. Can hydrolyze ATP.</text>
</comment>
<keyword evidence="4 8" id="KW-0547">Nucleotide-binding</keyword>
<gene>
    <name evidence="10" type="primary">apbC</name>
    <name evidence="10" type="ORF">AB5I84_05430</name>
</gene>
<protein>
    <recommendedName>
        <fullName evidence="8">Iron-sulfur cluster carrier protein</fullName>
    </recommendedName>
</protein>
<evidence type="ECO:0000256" key="5">
    <source>
        <dbReference type="ARBA" id="ARBA00022840"/>
    </source>
</evidence>
<accession>A0ABV4AFH3</accession>
<evidence type="ECO:0000256" key="6">
    <source>
        <dbReference type="ARBA" id="ARBA00023004"/>
    </source>
</evidence>
<evidence type="ECO:0000313" key="10">
    <source>
        <dbReference type="EMBL" id="MEY1661589.1"/>
    </source>
</evidence>
<evidence type="ECO:0000313" key="11">
    <source>
        <dbReference type="Proteomes" id="UP001562065"/>
    </source>
</evidence>
<dbReference type="InterPro" id="IPR000808">
    <property type="entry name" value="Mrp-like_CS"/>
</dbReference>
<dbReference type="Gene3D" id="3.30.300.130">
    <property type="entry name" value="Fe-S cluster assembly (FSCA)"/>
    <property type="match status" value="1"/>
</dbReference>
<evidence type="ECO:0000256" key="4">
    <source>
        <dbReference type="ARBA" id="ARBA00022741"/>
    </source>
</evidence>
<dbReference type="HAMAP" id="MF_02040">
    <property type="entry name" value="Mrp_NBP35"/>
    <property type="match status" value="1"/>
</dbReference>
<evidence type="ECO:0000259" key="9">
    <source>
        <dbReference type="Pfam" id="PF01883"/>
    </source>
</evidence>